<reference evidence="2" key="3">
    <citation type="submission" date="2024-06" db="EMBL/GenBank/DDBJ databases">
        <authorList>
            <person name="Zeng C."/>
        </authorList>
    </citation>
    <scope>NUCLEOTIDE SEQUENCE [LARGE SCALE GENOMIC DNA]</scope>
    <source>
        <strain evidence="2">ZCY20-5</strain>
    </source>
</reference>
<dbReference type="EMBL" id="CP135996">
    <property type="protein sequence ID" value="WOC31480.1"/>
    <property type="molecule type" value="Genomic_DNA"/>
</dbReference>
<accession>A0AA97D9E4</accession>
<dbReference type="AlphaFoldDB" id="A0AA97D9E4"/>
<dbReference type="RefSeq" id="WP_275845336.1">
    <property type="nucleotide sequence ID" value="NZ_CP135996.1"/>
</dbReference>
<name>A0AA97D9E4_9FIRM</name>
<gene>
    <name evidence="1" type="ORF">PXC00_09635</name>
</gene>
<proteinExistence type="predicted"/>
<organism evidence="1 2">
    <name type="scientific">Caproicibacterium argilliputei</name>
    <dbReference type="NCBI Taxonomy" id="3030016"/>
    <lineage>
        <taxon>Bacteria</taxon>
        <taxon>Bacillati</taxon>
        <taxon>Bacillota</taxon>
        <taxon>Clostridia</taxon>
        <taxon>Eubacteriales</taxon>
        <taxon>Oscillospiraceae</taxon>
        <taxon>Caproicibacterium</taxon>
    </lineage>
</organism>
<reference evidence="2" key="1">
    <citation type="submission" date="2024-06" db="EMBL/GenBank/DDBJ databases">
        <title>Caproicibacterium argilliputei sp. nov, a novel caproic acid producing anaerobic bacterium isolated from pit mud.</title>
        <authorList>
            <person name="Zeng C."/>
        </authorList>
    </citation>
    <scope>NUCLEOTIDE SEQUENCE [LARGE SCALE GENOMIC DNA]</scope>
    <source>
        <strain evidence="2">ZCY20-5</strain>
    </source>
</reference>
<evidence type="ECO:0000313" key="2">
    <source>
        <dbReference type="Proteomes" id="UP001300604"/>
    </source>
</evidence>
<dbReference type="Proteomes" id="UP001300604">
    <property type="component" value="Chromosome"/>
</dbReference>
<sequence length="62" mass="6803">MEPLKELPLGFGMALFENEAAAQKFASMNHSTRQAVVQQARQVHSKEAMRAFVNRIGGEADG</sequence>
<reference evidence="1 2" key="2">
    <citation type="submission" date="2024-06" db="EMBL/GenBank/DDBJ databases">
        <title>Caproicibacterium argilliputei sp. nov, a novel caproic acid producing anaerobic bacterium isolated from pit mud.</title>
        <authorList>
            <person name="Xia S."/>
        </authorList>
    </citation>
    <scope>NUCLEOTIDE SEQUENCE [LARGE SCALE GENOMIC DNA]</scope>
    <source>
        <strain evidence="1 2">ZCY20-5</strain>
    </source>
</reference>
<keyword evidence="2" id="KW-1185">Reference proteome</keyword>
<dbReference type="KEGG" id="carl:PXC00_09635"/>
<protein>
    <submittedName>
        <fullName evidence="1">Uncharacterized protein</fullName>
    </submittedName>
</protein>
<evidence type="ECO:0000313" key="1">
    <source>
        <dbReference type="EMBL" id="WOC31480.1"/>
    </source>
</evidence>